<evidence type="ECO:0000256" key="2">
    <source>
        <dbReference type="SAM" id="MobiDB-lite"/>
    </source>
</evidence>
<feature type="domain" description="DUF7603" evidence="3">
    <location>
        <begin position="826"/>
        <end position="923"/>
    </location>
</feature>
<feature type="compositionally biased region" description="Low complexity" evidence="2">
    <location>
        <begin position="85"/>
        <end position="100"/>
    </location>
</feature>
<dbReference type="AlphaFoldDB" id="A0A9Q8L4T8"/>
<dbReference type="GeneID" id="71980724"/>
<feature type="compositionally biased region" description="Low complexity" evidence="2">
    <location>
        <begin position="329"/>
        <end position="339"/>
    </location>
</feature>
<dbReference type="Proteomes" id="UP000756132">
    <property type="component" value="Chromosome 1"/>
</dbReference>
<feature type="region of interest" description="Disordered" evidence="2">
    <location>
        <begin position="663"/>
        <end position="695"/>
    </location>
</feature>
<keyword evidence="1" id="KW-0175">Coiled coil</keyword>
<feature type="coiled-coil region" evidence="1">
    <location>
        <begin position="833"/>
        <end position="931"/>
    </location>
</feature>
<evidence type="ECO:0000313" key="4">
    <source>
        <dbReference type="EMBL" id="UJO10826.1"/>
    </source>
</evidence>
<dbReference type="InterPro" id="IPR056023">
    <property type="entry name" value="DUF7603"/>
</dbReference>
<feature type="compositionally biased region" description="Low complexity" evidence="2">
    <location>
        <begin position="50"/>
        <end position="60"/>
    </location>
</feature>
<feature type="compositionally biased region" description="Low complexity" evidence="2">
    <location>
        <begin position="122"/>
        <end position="134"/>
    </location>
</feature>
<dbReference type="PANTHER" id="PTHR18947:SF28">
    <property type="entry name" value="GIRDIN, ISOFORM A"/>
    <property type="match status" value="1"/>
</dbReference>
<feature type="compositionally biased region" description="Acidic residues" evidence="2">
    <location>
        <begin position="13"/>
        <end position="28"/>
    </location>
</feature>
<dbReference type="GO" id="GO:0005737">
    <property type="term" value="C:cytoplasm"/>
    <property type="evidence" value="ECO:0007669"/>
    <property type="project" value="TreeGrafter"/>
</dbReference>
<feature type="region of interest" description="Disordered" evidence="2">
    <location>
        <begin position="959"/>
        <end position="985"/>
    </location>
</feature>
<evidence type="ECO:0000259" key="3">
    <source>
        <dbReference type="Pfam" id="PF24554"/>
    </source>
</evidence>
<feature type="compositionally biased region" description="Low complexity" evidence="2">
    <location>
        <begin position="354"/>
        <end position="363"/>
    </location>
</feature>
<feature type="compositionally biased region" description="Low complexity" evidence="2">
    <location>
        <begin position="663"/>
        <end position="677"/>
    </location>
</feature>
<dbReference type="RefSeq" id="XP_047755192.1">
    <property type="nucleotide sequence ID" value="XM_047899994.1"/>
</dbReference>
<dbReference type="GO" id="GO:0008017">
    <property type="term" value="F:microtubule binding"/>
    <property type="evidence" value="ECO:0007669"/>
    <property type="project" value="TreeGrafter"/>
</dbReference>
<feature type="coiled-coil region" evidence="1">
    <location>
        <begin position="701"/>
        <end position="798"/>
    </location>
</feature>
<evidence type="ECO:0000313" key="5">
    <source>
        <dbReference type="Proteomes" id="UP000756132"/>
    </source>
</evidence>
<sequence>MDPPHHRTSSLADDSDYDDYYLYYDDDPHDTPESRQSTALARETLPARGAAAADPVSVPVTAPPPPPTPPPPVAIIPPLPGIQHSTQQPRLQQQASSSSLAPISVPSFSAFRKAVPTAVHHPHAAFHAASQPSPRAASFSLAEQSSPRLAEPVLRPQSLDSPLLPRQPAAALASGSPPRVQAEAAHPRHSNIHDRSSYTTPPTATATASHDRNDSIDSRIASTALASAYSSPRDSNPPVYVKHAHEHIYSTDYLDLHAAHRTTSSSIDSSEYFEPSDMDDQSSMYAVQQAPTMTVQYEGEQRRLSDESVDAGSVGSAKRPKSPAGRALGSFFGFGKSSGRASEDDSPTTTFSDRSLSPLPSPRLVKTLPVEMDGRRASARLTPPSLDVHKANGAGTYFDNPETPLLIGHDANNQHVRELEREISHISQELAGSIRREMELEDELDRIRMEMPNLPPSEFSQRRGSDYFSDSGAGSVRFPITDVDAKLEQMDKQVRKAEQEKANLKVEMANRLQTELSRRRDLEELVQNLEDQLEKQTQQDEVRGSAEERLEQLESTLDETRKRLGQEKDTKQSFEDLYSATREELERHRNEAENLRNEVVPGLKARLDGLETEAADTQALVYENTRLQQELATLKNSSNHSRFNSIAEGGVASAINPARMSLQRSGSLVRSSSLRRGGSIKEREGGRQRAGSGSLAYPDGLKEIEDQRDALHKALKLLIRRHERQQRDHERAMKHLTSAKDKAEQITAKRSVYTREVAFLKEEVSTLRKRTEDALEQKWQYEKNLSGLKMDLDRAEQETRGLRIILQEHDLSSVSERSFTDGAEEDDQLKLSISRAENERDHARQVAEEYRQRANEASGESSAGLIKSAKRMEELAEELEKQAQANTALRERLSVAVSKGEREQKESTRQIEEMQRRLAGMEDSVLAAQQHSETTLANHDAEVRRIEDASSPHLQRLRISIPEPSKLGPASPLLKKSPKLGSKKLSETSLLEMSRTQMLERKVKELEGLLREAEEDVQVVVQRVNSSQMEVAELQTERDAALIQMRKLQALVSEERERAEALMP</sequence>
<feature type="coiled-coil region" evidence="1">
    <location>
        <begin position="996"/>
        <end position="1058"/>
    </location>
</feature>
<evidence type="ECO:0000256" key="1">
    <source>
        <dbReference type="SAM" id="Coils"/>
    </source>
</evidence>
<feature type="compositionally biased region" description="Low complexity" evidence="2">
    <location>
        <begin position="162"/>
        <end position="173"/>
    </location>
</feature>
<feature type="region of interest" description="Disordered" evidence="2">
    <location>
        <begin position="299"/>
        <end position="363"/>
    </location>
</feature>
<dbReference type="GO" id="GO:0031122">
    <property type="term" value="P:cytoplasmic microtubule organization"/>
    <property type="evidence" value="ECO:0007669"/>
    <property type="project" value="TreeGrafter"/>
</dbReference>
<feature type="compositionally biased region" description="Pro residues" evidence="2">
    <location>
        <begin position="61"/>
        <end position="80"/>
    </location>
</feature>
<dbReference type="GO" id="GO:0030705">
    <property type="term" value="P:cytoskeleton-dependent intracellular transport"/>
    <property type="evidence" value="ECO:0007669"/>
    <property type="project" value="TreeGrafter"/>
</dbReference>
<reference evidence="4" key="1">
    <citation type="submission" date="2021-12" db="EMBL/GenBank/DDBJ databases">
        <authorList>
            <person name="Zaccaron A."/>
            <person name="Stergiopoulos I."/>
        </authorList>
    </citation>
    <scope>NUCLEOTIDE SEQUENCE</scope>
    <source>
        <strain evidence="4">Race5_Kim</strain>
    </source>
</reference>
<feature type="coiled-coil region" evidence="1">
    <location>
        <begin position="480"/>
        <end position="598"/>
    </location>
</feature>
<feature type="region of interest" description="Disordered" evidence="2">
    <location>
        <begin position="1"/>
        <end position="100"/>
    </location>
</feature>
<organism evidence="4 5">
    <name type="scientific">Passalora fulva</name>
    <name type="common">Tomato leaf mold</name>
    <name type="synonym">Cladosporium fulvum</name>
    <dbReference type="NCBI Taxonomy" id="5499"/>
    <lineage>
        <taxon>Eukaryota</taxon>
        <taxon>Fungi</taxon>
        <taxon>Dikarya</taxon>
        <taxon>Ascomycota</taxon>
        <taxon>Pezizomycotina</taxon>
        <taxon>Dothideomycetes</taxon>
        <taxon>Dothideomycetidae</taxon>
        <taxon>Mycosphaerellales</taxon>
        <taxon>Mycosphaerellaceae</taxon>
        <taxon>Fulvia</taxon>
    </lineage>
</organism>
<dbReference type="KEGG" id="ffu:CLAFUR5_00846"/>
<feature type="region of interest" description="Disordered" evidence="2">
    <location>
        <begin position="122"/>
        <end position="216"/>
    </location>
</feature>
<feature type="compositionally biased region" description="Low complexity" evidence="2">
    <location>
        <begin position="199"/>
        <end position="208"/>
    </location>
</feature>
<dbReference type="GO" id="GO:0051959">
    <property type="term" value="F:dynein light intermediate chain binding"/>
    <property type="evidence" value="ECO:0007669"/>
    <property type="project" value="TreeGrafter"/>
</dbReference>
<dbReference type="PANTHER" id="PTHR18947">
    <property type="entry name" value="HOOK PROTEINS"/>
    <property type="match status" value="1"/>
</dbReference>
<gene>
    <name evidence="4" type="ORF">CLAFUR5_00846</name>
</gene>
<reference evidence="4" key="2">
    <citation type="journal article" date="2022" name="Microb. Genom.">
        <title>A chromosome-scale genome assembly of the tomato pathogen Cladosporium fulvum reveals a compartmentalized genome architecture and the presence of a dispensable chromosome.</title>
        <authorList>
            <person name="Zaccaron A.Z."/>
            <person name="Chen L.H."/>
            <person name="Samaras A."/>
            <person name="Stergiopoulos I."/>
        </authorList>
    </citation>
    <scope>NUCLEOTIDE SEQUENCE</scope>
    <source>
        <strain evidence="4">Race5_Kim</strain>
    </source>
</reference>
<protein>
    <recommendedName>
        <fullName evidence="3">DUF7603 domain-containing protein</fullName>
    </recommendedName>
</protein>
<accession>A0A9Q8L4T8</accession>
<dbReference type="OMA" id="DQKWQCE"/>
<dbReference type="EMBL" id="CP090163">
    <property type="protein sequence ID" value="UJO10826.1"/>
    <property type="molecule type" value="Genomic_DNA"/>
</dbReference>
<proteinExistence type="predicted"/>
<dbReference type="OrthoDB" id="5395440at2759"/>
<dbReference type="GO" id="GO:0005815">
    <property type="term" value="C:microtubule organizing center"/>
    <property type="evidence" value="ECO:0007669"/>
    <property type="project" value="TreeGrafter"/>
</dbReference>
<dbReference type="Pfam" id="PF24554">
    <property type="entry name" value="DUF7603"/>
    <property type="match status" value="1"/>
</dbReference>
<name>A0A9Q8L4T8_PASFU</name>
<keyword evidence="5" id="KW-1185">Reference proteome</keyword>
<feature type="compositionally biased region" description="Low complexity" evidence="2">
    <location>
        <begin position="964"/>
        <end position="975"/>
    </location>
</feature>